<dbReference type="InterPro" id="IPR055348">
    <property type="entry name" value="DctQ"/>
</dbReference>
<dbReference type="InterPro" id="IPR007387">
    <property type="entry name" value="TRAP_DctQ"/>
</dbReference>
<protein>
    <submittedName>
        <fullName evidence="11">TRAP transporter small permease</fullName>
    </submittedName>
</protein>
<gene>
    <name evidence="11" type="ORF">ACFPU1_10330</name>
</gene>
<evidence type="ECO:0000256" key="5">
    <source>
        <dbReference type="ARBA" id="ARBA00022692"/>
    </source>
</evidence>
<evidence type="ECO:0000259" key="10">
    <source>
        <dbReference type="Pfam" id="PF04290"/>
    </source>
</evidence>
<name>A0ABW0YR29_9BACI</name>
<organism evidence="11 12">
    <name type="scientific">Thalassorhabdus alkalitolerans</name>
    <dbReference type="NCBI Taxonomy" id="2282697"/>
    <lineage>
        <taxon>Bacteria</taxon>
        <taxon>Bacillati</taxon>
        <taxon>Bacillota</taxon>
        <taxon>Bacilli</taxon>
        <taxon>Bacillales</taxon>
        <taxon>Bacillaceae</taxon>
        <taxon>Thalassorhabdus</taxon>
    </lineage>
</organism>
<feature type="transmembrane region" description="Helical" evidence="9">
    <location>
        <begin position="130"/>
        <end position="151"/>
    </location>
</feature>
<sequence length="157" mass="18103">MSIIVRGIDYINWVIKYVIGITLGSMAVIIAYQVFSRYVLGTSLSWSEELLRYLMVWVVFLGAAVALREKSLIGIEMFVERFPETIHRILKVFSYIVCMVFFIFIMYKGINVLESVSNQRSPAMRISMVWAYAAMPIGAFFMLLNSVAVLIEMFRKE</sequence>
<keyword evidence="4" id="KW-0997">Cell inner membrane</keyword>
<dbReference type="Proteomes" id="UP001596142">
    <property type="component" value="Unassembled WGS sequence"/>
</dbReference>
<dbReference type="PANTHER" id="PTHR35011">
    <property type="entry name" value="2,3-DIKETO-L-GULONATE TRAP TRANSPORTER SMALL PERMEASE PROTEIN YIAM"/>
    <property type="match status" value="1"/>
</dbReference>
<keyword evidence="3" id="KW-1003">Cell membrane</keyword>
<feature type="transmembrane region" description="Helical" evidence="9">
    <location>
        <begin position="89"/>
        <end position="110"/>
    </location>
</feature>
<comment type="subcellular location">
    <subcellularLocation>
        <location evidence="1">Cell inner membrane</location>
        <topology evidence="1">Multi-pass membrane protein</topology>
    </subcellularLocation>
</comment>
<accession>A0ABW0YR29</accession>
<feature type="transmembrane region" description="Helical" evidence="9">
    <location>
        <begin position="50"/>
        <end position="68"/>
    </location>
</feature>
<keyword evidence="6 9" id="KW-1133">Transmembrane helix</keyword>
<evidence type="ECO:0000256" key="2">
    <source>
        <dbReference type="ARBA" id="ARBA00022448"/>
    </source>
</evidence>
<comment type="similarity">
    <text evidence="8">Belongs to the TRAP transporter small permease family.</text>
</comment>
<evidence type="ECO:0000256" key="3">
    <source>
        <dbReference type="ARBA" id="ARBA00022475"/>
    </source>
</evidence>
<evidence type="ECO:0000256" key="7">
    <source>
        <dbReference type="ARBA" id="ARBA00023136"/>
    </source>
</evidence>
<evidence type="ECO:0000256" key="6">
    <source>
        <dbReference type="ARBA" id="ARBA00022989"/>
    </source>
</evidence>
<keyword evidence="2" id="KW-0813">Transport</keyword>
<keyword evidence="12" id="KW-1185">Reference proteome</keyword>
<evidence type="ECO:0000313" key="12">
    <source>
        <dbReference type="Proteomes" id="UP001596142"/>
    </source>
</evidence>
<dbReference type="Pfam" id="PF04290">
    <property type="entry name" value="DctQ"/>
    <property type="match status" value="1"/>
</dbReference>
<evidence type="ECO:0000313" key="11">
    <source>
        <dbReference type="EMBL" id="MFC5713182.1"/>
    </source>
</evidence>
<proteinExistence type="inferred from homology"/>
<keyword evidence="5 9" id="KW-0812">Transmembrane</keyword>
<comment type="caution">
    <text evidence="11">The sequence shown here is derived from an EMBL/GenBank/DDBJ whole genome shotgun (WGS) entry which is preliminary data.</text>
</comment>
<feature type="transmembrane region" description="Helical" evidence="9">
    <location>
        <begin position="12"/>
        <end position="35"/>
    </location>
</feature>
<dbReference type="PANTHER" id="PTHR35011:SF11">
    <property type="entry name" value="TRAP TRANSPORTER SMALL PERMEASE PROTEIN"/>
    <property type="match status" value="1"/>
</dbReference>
<dbReference type="EMBL" id="JBHSOZ010000004">
    <property type="protein sequence ID" value="MFC5713182.1"/>
    <property type="molecule type" value="Genomic_DNA"/>
</dbReference>
<dbReference type="RefSeq" id="WP_232725383.1">
    <property type="nucleotide sequence ID" value="NZ_JBHSOZ010000004.1"/>
</dbReference>
<evidence type="ECO:0000256" key="8">
    <source>
        <dbReference type="ARBA" id="ARBA00038436"/>
    </source>
</evidence>
<reference evidence="12" key="1">
    <citation type="journal article" date="2019" name="Int. J. Syst. Evol. Microbiol.">
        <title>The Global Catalogue of Microorganisms (GCM) 10K type strain sequencing project: providing services to taxonomists for standard genome sequencing and annotation.</title>
        <authorList>
            <consortium name="The Broad Institute Genomics Platform"/>
            <consortium name="The Broad Institute Genome Sequencing Center for Infectious Disease"/>
            <person name="Wu L."/>
            <person name="Ma J."/>
        </authorList>
    </citation>
    <scope>NUCLEOTIDE SEQUENCE [LARGE SCALE GENOMIC DNA]</scope>
    <source>
        <strain evidence="12">CECT 7184</strain>
    </source>
</reference>
<evidence type="ECO:0000256" key="9">
    <source>
        <dbReference type="SAM" id="Phobius"/>
    </source>
</evidence>
<evidence type="ECO:0000256" key="1">
    <source>
        <dbReference type="ARBA" id="ARBA00004429"/>
    </source>
</evidence>
<feature type="domain" description="Tripartite ATP-independent periplasmic transporters DctQ component" evidence="10">
    <location>
        <begin position="26"/>
        <end position="155"/>
    </location>
</feature>
<keyword evidence="7 9" id="KW-0472">Membrane</keyword>
<evidence type="ECO:0000256" key="4">
    <source>
        <dbReference type="ARBA" id="ARBA00022519"/>
    </source>
</evidence>